<evidence type="ECO:0000313" key="5">
    <source>
        <dbReference type="Proteomes" id="UP001597361"/>
    </source>
</evidence>
<dbReference type="RefSeq" id="WP_376886989.1">
    <property type="nucleotide sequence ID" value="NZ_JBHUHR010000039.1"/>
</dbReference>
<dbReference type="InterPro" id="IPR050330">
    <property type="entry name" value="Bact_OuterMem_StrucFunc"/>
</dbReference>
<keyword evidence="2" id="KW-0732">Signal</keyword>
<dbReference type="Pfam" id="PF00691">
    <property type="entry name" value="OmpA"/>
    <property type="match status" value="1"/>
</dbReference>
<dbReference type="SUPFAM" id="SSF103088">
    <property type="entry name" value="OmpA-like"/>
    <property type="match status" value="1"/>
</dbReference>
<reference evidence="5" key="1">
    <citation type="journal article" date="2019" name="Int. J. Syst. Evol. Microbiol.">
        <title>The Global Catalogue of Microorganisms (GCM) 10K type strain sequencing project: providing services to taxonomists for standard genome sequencing and annotation.</title>
        <authorList>
            <consortium name="The Broad Institute Genomics Platform"/>
            <consortium name="The Broad Institute Genome Sequencing Center for Infectious Disease"/>
            <person name="Wu L."/>
            <person name="Ma J."/>
        </authorList>
    </citation>
    <scope>NUCLEOTIDE SEQUENCE [LARGE SCALE GENOMIC DNA]</scope>
    <source>
        <strain evidence="5">CGMCC 1.15180</strain>
    </source>
</reference>
<dbReference type="InterPro" id="IPR036737">
    <property type="entry name" value="OmpA-like_sf"/>
</dbReference>
<dbReference type="PROSITE" id="PS51123">
    <property type="entry name" value="OMPA_2"/>
    <property type="match status" value="1"/>
</dbReference>
<accession>A0ABW4VPG8</accession>
<feature type="chain" id="PRO_5045419185" evidence="2">
    <location>
        <begin position="30"/>
        <end position="571"/>
    </location>
</feature>
<proteinExistence type="predicted"/>
<feature type="domain" description="OmpA-like" evidence="3">
    <location>
        <begin position="453"/>
        <end position="571"/>
    </location>
</feature>
<keyword evidence="1" id="KW-0472">Membrane</keyword>
<evidence type="ECO:0000256" key="2">
    <source>
        <dbReference type="SAM" id="SignalP"/>
    </source>
</evidence>
<evidence type="ECO:0000313" key="4">
    <source>
        <dbReference type="EMBL" id="MFD2035963.1"/>
    </source>
</evidence>
<dbReference type="EMBL" id="JBHUHR010000039">
    <property type="protein sequence ID" value="MFD2035963.1"/>
    <property type="molecule type" value="Genomic_DNA"/>
</dbReference>
<organism evidence="4 5">
    <name type="scientific">Belliella marina</name>
    <dbReference type="NCBI Taxonomy" id="1644146"/>
    <lineage>
        <taxon>Bacteria</taxon>
        <taxon>Pseudomonadati</taxon>
        <taxon>Bacteroidota</taxon>
        <taxon>Cytophagia</taxon>
        <taxon>Cytophagales</taxon>
        <taxon>Cyclobacteriaceae</taxon>
        <taxon>Belliella</taxon>
    </lineage>
</organism>
<dbReference type="PRINTS" id="PR01023">
    <property type="entry name" value="NAFLGMOTY"/>
</dbReference>
<keyword evidence="5" id="KW-1185">Reference proteome</keyword>
<dbReference type="Gene3D" id="3.30.1330.60">
    <property type="entry name" value="OmpA-like domain"/>
    <property type="match status" value="1"/>
</dbReference>
<dbReference type="InterPro" id="IPR006665">
    <property type="entry name" value="OmpA-like"/>
</dbReference>
<gene>
    <name evidence="4" type="ORF">ACFSKL_14255</name>
</gene>
<feature type="signal peptide" evidence="2">
    <location>
        <begin position="1"/>
        <end position="29"/>
    </location>
</feature>
<dbReference type="PANTHER" id="PTHR30329:SF21">
    <property type="entry name" value="LIPOPROTEIN YIAD-RELATED"/>
    <property type="match status" value="1"/>
</dbReference>
<dbReference type="Proteomes" id="UP001597361">
    <property type="component" value="Unassembled WGS sequence"/>
</dbReference>
<evidence type="ECO:0000256" key="1">
    <source>
        <dbReference type="PROSITE-ProRule" id="PRU00473"/>
    </source>
</evidence>
<sequence length="571" mass="63808">MMKIELKTNIKKASGIFLLAFSLSTIGNAQSISSLKNLNSPYDEQHPVISPTEEIFFSVGYHPDNIGGETDFGDIWMTKKSDNGDWSKPSHIKSLSTDGNDVVVGFPDALTVYVYHSGSGNGLKQGIHQYARFGSEWNYVRPLEMGNFRNQGTHFSGRLSQDRSVIIMSMKSFGSYGNEDIYVSRQIREGNWTSPQNLGADINTFSQELTPSLSKDLKTLYFSTNSNTSNSGRNVYSSTRLNDSWESWSKPRAIEKVNSSGAELSYVVHEDLDNLALYTSTQNSEGFGDLMMVMHQIEDEVPVEETLAIQNSNEEIEERIEVEVKNENEVAESQVENIESTNEATVTSSISEASIEVIETSIDSAMTYVEKTKPILDYKVLDANTNKPIPYLITYTNRQGIKKTAGSFSMIESALEENSLDRFAITSNGYIPRDFSAEDWKNSETEVITMMPVKAGASMVLNNIQFNRGTSDFADSRSIQLLDDLVDFMKTNPSLRIRLDGHTDNVGDPQLNKELSMNRASKIRGYLTLKGIDFERIRIAGWGGSKPIADTSTEEGRALNRRVELVIERLK</sequence>
<dbReference type="CDD" id="cd07185">
    <property type="entry name" value="OmpA_C-like"/>
    <property type="match status" value="1"/>
</dbReference>
<comment type="caution">
    <text evidence="4">The sequence shown here is derived from an EMBL/GenBank/DDBJ whole genome shotgun (WGS) entry which is preliminary data.</text>
</comment>
<evidence type="ECO:0000259" key="3">
    <source>
        <dbReference type="PROSITE" id="PS51123"/>
    </source>
</evidence>
<protein>
    <submittedName>
        <fullName evidence="4">OmpA family protein</fullName>
    </submittedName>
</protein>
<name>A0ABW4VPG8_9BACT</name>
<dbReference type="PANTHER" id="PTHR30329">
    <property type="entry name" value="STATOR ELEMENT OF FLAGELLAR MOTOR COMPLEX"/>
    <property type="match status" value="1"/>
</dbReference>